<name>A0ABP8L5S6_9MICO</name>
<dbReference type="PANTHER" id="PTHR38445">
    <property type="entry name" value="HTH-TYPE TRANSCRIPTIONAL REPRESSOR YTRA"/>
    <property type="match status" value="1"/>
</dbReference>
<dbReference type="SMART" id="SM00345">
    <property type="entry name" value="HTH_GNTR"/>
    <property type="match status" value="1"/>
</dbReference>
<dbReference type="InterPro" id="IPR036390">
    <property type="entry name" value="WH_DNA-bd_sf"/>
</dbReference>
<evidence type="ECO:0000313" key="5">
    <source>
        <dbReference type="EMBL" id="GAA4423341.1"/>
    </source>
</evidence>
<comment type="caution">
    <text evidence="5">The sequence shown here is derived from an EMBL/GenBank/DDBJ whole genome shotgun (WGS) entry which is preliminary data.</text>
</comment>
<dbReference type="Proteomes" id="UP001500622">
    <property type="component" value="Unassembled WGS sequence"/>
</dbReference>
<evidence type="ECO:0000256" key="1">
    <source>
        <dbReference type="ARBA" id="ARBA00023015"/>
    </source>
</evidence>
<accession>A0ABP8L5S6</accession>
<dbReference type="CDD" id="cd07377">
    <property type="entry name" value="WHTH_GntR"/>
    <property type="match status" value="1"/>
</dbReference>
<dbReference type="EMBL" id="BAABGN010000008">
    <property type="protein sequence ID" value="GAA4423341.1"/>
    <property type="molecule type" value="Genomic_DNA"/>
</dbReference>
<evidence type="ECO:0000259" key="4">
    <source>
        <dbReference type="SMART" id="SM00345"/>
    </source>
</evidence>
<gene>
    <name evidence="5" type="ORF">GCM10023169_18800</name>
</gene>
<evidence type="ECO:0000256" key="3">
    <source>
        <dbReference type="ARBA" id="ARBA00023163"/>
    </source>
</evidence>
<feature type="domain" description="HTH gntR-type" evidence="4">
    <location>
        <begin position="12"/>
        <end position="71"/>
    </location>
</feature>
<proteinExistence type="predicted"/>
<evidence type="ECO:0000313" key="6">
    <source>
        <dbReference type="Proteomes" id="UP001500622"/>
    </source>
</evidence>
<dbReference type="RefSeq" id="WP_345215999.1">
    <property type="nucleotide sequence ID" value="NZ_BAABGN010000008.1"/>
</dbReference>
<evidence type="ECO:0000256" key="2">
    <source>
        <dbReference type="ARBA" id="ARBA00023125"/>
    </source>
</evidence>
<dbReference type="Pfam" id="PF00392">
    <property type="entry name" value="GntR"/>
    <property type="match status" value="1"/>
</dbReference>
<sequence length="119" mass="13424">MFDGPEPIYVQIAEHLRRQVLDGTLAPGDQVMSTTQFATTYRINPATTAKAFNLLVDEGVLYKQRGLGMYVAEGARERLRERRQADFFTDRLDTVLDEARTLGIGEDELISYIRKGAGR</sequence>
<dbReference type="PANTHER" id="PTHR38445:SF10">
    <property type="entry name" value="GNTR-FAMILY TRANSCRIPTIONAL REGULATOR"/>
    <property type="match status" value="1"/>
</dbReference>
<reference evidence="6" key="1">
    <citation type="journal article" date="2019" name="Int. J. Syst. Evol. Microbiol.">
        <title>The Global Catalogue of Microorganisms (GCM) 10K type strain sequencing project: providing services to taxonomists for standard genome sequencing and annotation.</title>
        <authorList>
            <consortium name="The Broad Institute Genomics Platform"/>
            <consortium name="The Broad Institute Genome Sequencing Center for Infectious Disease"/>
            <person name="Wu L."/>
            <person name="Ma J."/>
        </authorList>
    </citation>
    <scope>NUCLEOTIDE SEQUENCE [LARGE SCALE GENOMIC DNA]</scope>
    <source>
        <strain evidence="6">JCM 17810</strain>
    </source>
</reference>
<dbReference type="SUPFAM" id="SSF46785">
    <property type="entry name" value="Winged helix' DNA-binding domain"/>
    <property type="match status" value="1"/>
</dbReference>
<dbReference type="InterPro" id="IPR036388">
    <property type="entry name" value="WH-like_DNA-bd_sf"/>
</dbReference>
<organism evidence="5 6">
    <name type="scientific">Georgenia halophila</name>
    <dbReference type="NCBI Taxonomy" id="620889"/>
    <lineage>
        <taxon>Bacteria</taxon>
        <taxon>Bacillati</taxon>
        <taxon>Actinomycetota</taxon>
        <taxon>Actinomycetes</taxon>
        <taxon>Micrococcales</taxon>
        <taxon>Bogoriellaceae</taxon>
        <taxon>Georgenia</taxon>
    </lineage>
</organism>
<keyword evidence="6" id="KW-1185">Reference proteome</keyword>
<protein>
    <submittedName>
        <fullName evidence="5">GntR family transcriptional regulator</fullName>
    </submittedName>
</protein>
<dbReference type="Gene3D" id="1.10.10.10">
    <property type="entry name" value="Winged helix-like DNA-binding domain superfamily/Winged helix DNA-binding domain"/>
    <property type="match status" value="1"/>
</dbReference>
<keyword evidence="3" id="KW-0804">Transcription</keyword>
<keyword evidence="1" id="KW-0805">Transcription regulation</keyword>
<dbReference type="InterPro" id="IPR000524">
    <property type="entry name" value="Tscrpt_reg_HTH_GntR"/>
</dbReference>
<keyword evidence="2" id="KW-0238">DNA-binding</keyword>